<gene>
    <name evidence="1" type="ORF">MIMGU_mgv1a0215152mg</name>
</gene>
<dbReference type="AlphaFoldDB" id="A0A022QKS8"/>
<reference evidence="1 2" key="1">
    <citation type="journal article" date="2013" name="Proc. Natl. Acad. Sci. U.S.A.">
        <title>Fine-scale variation in meiotic recombination in Mimulus inferred from population shotgun sequencing.</title>
        <authorList>
            <person name="Hellsten U."/>
            <person name="Wright K.M."/>
            <person name="Jenkins J."/>
            <person name="Shu S."/>
            <person name="Yuan Y."/>
            <person name="Wessler S.R."/>
            <person name="Schmutz J."/>
            <person name="Willis J.H."/>
            <person name="Rokhsar D.S."/>
        </authorList>
    </citation>
    <scope>NUCLEOTIDE SEQUENCE [LARGE SCALE GENOMIC DNA]</scope>
    <source>
        <strain evidence="2">cv. DUN x IM62</strain>
    </source>
</reference>
<protein>
    <submittedName>
        <fullName evidence="1">Uncharacterized protein</fullName>
    </submittedName>
</protein>
<evidence type="ECO:0000313" key="1">
    <source>
        <dbReference type="EMBL" id="EYU28541.1"/>
    </source>
</evidence>
<proteinExistence type="predicted"/>
<name>A0A022QKS8_ERYGU</name>
<dbReference type="Proteomes" id="UP000030748">
    <property type="component" value="Unassembled WGS sequence"/>
</dbReference>
<keyword evidence="2" id="KW-1185">Reference proteome</keyword>
<feature type="non-terminal residue" evidence="1">
    <location>
        <position position="93"/>
    </location>
</feature>
<organism evidence="1 2">
    <name type="scientific">Erythranthe guttata</name>
    <name type="common">Yellow monkey flower</name>
    <name type="synonym">Mimulus guttatus</name>
    <dbReference type="NCBI Taxonomy" id="4155"/>
    <lineage>
        <taxon>Eukaryota</taxon>
        <taxon>Viridiplantae</taxon>
        <taxon>Streptophyta</taxon>
        <taxon>Embryophyta</taxon>
        <taxon>Tracheophyta</taxon>
        <taxon>Spermatophyta</taxon>
        <taxon>Magnoliopsida</taxon>
        <taxon>eudicotyledons</taxon>
        <taxon>Gunneridae</taxon>
        <taxon>Pentapetalae</taxon>
        <taxon>asterids</taxon>
        <taxon>lamiids</taxon>
        <taxon>Lamiales</taxon>
        <taxon>Phrymaceae</taxon>
        <taxon>Erythranthe</taxon>
    </lineage>
</organism>
<dbReference type="EMBL" id="KI631369">
    <property type="protein sequence ID" value="EYU28541.1"/>
    <property type="molecule type" value="Genomic_DNA"/>
</dbReference>
<accession>A0A022QKS8</accession>
<sequence>MEGNWLTIPILARTPASKIITTSSRPPMLRRRHPPQPQAKLATVHGGAVGAELGEVVRGWWLSSWLLSPVDDLRRWHAKDLESATRVSKLKDL</sequence>
<evidence type="ECO:0000313" key="2">
    <source>
        <dbReference type="Proteomes" id="UP000030748"/>
    </source>
</evidence>